<keyword evidence="2" id="KW-1185">Reference proteome</keyword>
<organism evidence="1 2">
    <name type="scientific">Candolleomyces eurysporus</name>
    <dbReference type="NCBI Taxonomy" id="2828524"/>
    <lineage>
        <taxon>Eukaryota</taxon>
        <taxon>Fungi</taxon>
        <taxon>Dikarya</taxon>
        <taxon>Basidiomycota</taxon>
        <taxon>Agaricomycotina</taxon>
        <taxon>Agaricomycetes</taxon>
        <taxon>Agaricomycetidae</taxon>
        <taxon>Agaricales</taxon>
        <taxon>Agaricineae</taxon>
        <taxon>Psathyrellaceae</taxon>
        <taxon>Candolleomyces</taxon>
    </lineage>
</organism>
<dbReference type="Proteomes" id="UP001140091">
    <property type="component" value="Unassembled WGS sequence"/>
</dbReference>
<dbReference type="OrthoDB" id="5569250at2759"/>
<accession>A0A9W8MCJ0</accession>
<feature type="non-terminal residue" evidence="1">
    <location>
        <position position="1"/>
    </location>
</feature>
<sequence length="144" mass="15694">MLRNFASATDERLLVETPVGSFLDLKRLEAEKVLLQDFTYKYPERVLRANKTALRPYIELRKAGSVDAFKQAWLDCLDSDMLATDHSKAWDKGSALHGSIGKSNPVLSFDIDGKVKGILTGQDTITSSGNAQAVLAAATTLVPP</sequence>
<dbReference type="EMBL" id="JANBPK010001298">
    <property type="protein sequence ID" value="KAJ2923664.1"/>
    <property type="molecule type" value="Genomic_DNA"/>
</dbReference>
<dbReference type="AlphaFoldDB" id="A0A9W8MCJ0"/>
<evidence type="ECO:0000313" key="1">
    <source>
        <dbReference type="EMBL" id="KAJ2923664.1"/>
    </source>
</evidence>
<proteinExistence type="predicted"/>
<evidence type="ECO:0000313" key="2">
    <source>
        <dbReference type="Proteomes" id="UP001140091"/>
    </source>
</evidence>
<gene>
    <name evidence="1" type="ORF">H1R20_g13429</name>
</gene>
<name>A0A9W8MCJ0_9AGAR</name>
<comment type="caution">
    <text evidence="1">The sequence shown here is derived from an EMBL/GenBank/DDBJ whole genome shotgun (WGS) entry which is preliminary data.</text>
</comment>
<reference evidence="1" key="1">
    <citation type="submission" date="2022-06" db="EMBL/GenBank/DDBJ databases">
        <title>Genome Sequence of Candolleomyces eurysporus.</title>
        <authorList>
            <person name="Buettner E."/>
        </authorList>
    </citation>
    <scope>NUCLEOTIDE SEQUENCE</scope>
    <source>
        <strain evidence="1">VTCC 930004</strain>
    </source>
</reference>
<protein>
    <submittedName>
        <fullName evidence="1">Uncharacterized protein</fullName>
    </submittedName>
</protein>